<dbReference type="MassIVE" id="J3KQS7"/>
<dbReference type="SUPFAM" id="SSF103575">
    <property type="entry name" value="Plexin repeat"/>
    <property type="match status" value="1"/>
</dbReference>
<evidence type="ECO:0007829" key="17">
    <source>
        <dbReference type="ProteomicsDB" id="J3KQS7"/>
    </source>
</evidence>
<keyword evidence="5" id="KW-0677">Repeat</keyword>
<dbReference type="PANTHER" id="PTHR22625">
    <property type="entry name" value="PLEXIN"/>
    <property type="match status" value="1"/>
</dbReference>
<dbReference type="HGNC" id="HGNC:7381">
    <property type="gene designation" value="MST1R"/>
</dbReference>
<keyword evidence="16 17" id="KW-1267">Proteomics identification</keyword>
<dbReference type="OpenTargets" id="ENSG00000164078"/>
<dbReference type="VEuPathDB" id="HostDB:ENSG00000164078"/>
<keyword evidence="6 11" id="KW-1133">Transmembrane helix</keyword>
<evidence type="ECO:0000313" key="14">
    <source>
        <dbReference type="Ensembl" id="ENSP00000407926.2"/>
    </source>
</evidence>
<dbReference type="SMART" id="SM00429">
    <property type="entry name" value="IPT"/>
    <property type="match status" value="3"/>
</dbReference>
<comment type="similarity">
    <text evidence="2">Belongs to the plexin family.</text>
</comment>
<proteinExistence type="evidence at protein level"/>
<dbReference type="SMART" id="SM00630">
    <property type="entry name" value="Sema"/>
    <property type="match status" value="1"/>
</dbReference>
<dbReference type="InterPro" id="IPR013783">
    <property type="entry name" value="Ig-like_fold"/>
</dbReference>
<keyword evidence="8" id="KW-1015">Disulfide bond</keyword>
<dbReference type="CDD" id="cd11279">
    <property type="entry name" value="Sema_RON"/>
    <property type="match status" value="1"/>
</dbReference>
<dbReference type="ExpressionAtlas" id="J3KQS7">
    <property type="expression patterns" value="baseline and differential"/>
</dbReference>
<evidence type="ECO:0000256" key="12">
    <source>
        <dbReference type="SAM" id="SignalP"/>
    </source>
</evidence>
<dbReference type="SMART" id="SM00423">
    <property type="entry name" value="PSI"/>
    <property type="match status" value="1"/>
</dbReference>
<feature type="transmembrane region" description="Helical" evidence="11">
    <location>
        <begin position="958"/>
        <end position="982"/>
    </location>
</feature>
<dbReference type="InterPro" id="IPR002165">
    <property type="entry name" value="Plexin_repeat"/>
</dbReference>
<dbReference type="Gene3D" id="2.130.10.10">
    <property type="entry name" value="YVTN repeat-like/Quinoprotein amine dehydrogenase"/>
    <property type="match status" value="1"/>
</dbReference>
<dbReference type="Proteomes" id="UP000005640">
    <property type="component" value="Chromosome 3"/>
</dbReference>
<name>J3KQS7_HUMAN</name>
<evidence type="ECO:0000256" key="9">
    <source>
        <dbReference type="ARBA" id="ARBA00023180"/>
    </source>
</evidence>
<evidence type="ECO:0000259" key="13">
    <source>
        <dbReference type="PROSITE" id="PS51004"/>
    </source>
</evidence>
<evidence type="ECO:0000256" key="5">
    <source>
        <dbReference type="ARBA" id="ARBA00022737"/>
    </source>
</evidence>
<dbReference type="Ensembl" id="ENST00000411578.6">
    <property type="protein sequence ID" value="ENSP00000407926.2"/>
    <property type="gene ID" value="ENSG00000164078.15"/>
</dbReference>
<dbReference type="OrthoDB" id="9985181at2759"/>
<dbReference type="Ensembl" id="ENST00000411578.6">
    <property type="protein sequence ID" value="ENSP00000407926.2"/>
    <property type="gene ID" value="ENSG00000164078.16"/>
</dbReference>
<sequence length="1032" mass="110525">MELLPPLPQSFLLLLLLPAKPAAGEDWQCPRTPYAASRDFDVKYVVPSFSAGGLVQAMVTYEGDRNESAVFVAIRNRLHVLGPDLKSVQSLATGPAGDPGCQTCAACGPGPHGPPGDTDTKVLVLDPALPALVSCGSSLQGRCFLHDLEPQGTAVHLAAPACLFSAHHNRPDDCPDCVASPLGTRVTVVEQGQASYFYVASSLDAAVAASFSPRSVSIRRLKADASGFAPGFVALSVLPKHLVSYSIEYVHSFHTGAFVYFLTVQPASVTDDPSALHTRLARLSATEPELGDYRELVLDCRFAPKRRRRGAPEGGQPYPVLRVAHSAPVGAQLATELSIAEGQEVLFGVFVTGKDGGPGVGPNSVVCAFPIDLLDTLIDEGVERCCESPVHPGLRRGLDFFQSPSFCPNPPGLEALSPNTSCRHFPLLVSSSFSRVDLFNGLLGPVQVTALYVTRLDNVTVAHMGTMDGRILQVELVRSLNYLLYVSNFSLGDSGQPVQRDVSRLGDHLLFASGDQVFQVPIQGPGCRHFLTCGRCLRAWHFMGCGWCGNMCGQQKECPGSWQQDHCPPKLTEFHPHSGPLRGSTRLTLCGSNFYLHPSGLVPEGTHQVTVGQSPCRPLPKDSSKLRPVPRKDFVEEFECELEPLGTQAVGPTNVSLTVTNMPPGKHFRVDGTSVLRGFSFMEPVLIAVQPLFGPRAGGTCLTLEGQSLSVGTSRAVLVNGTECLLARVSEGQLLCATPPGATVASVPLSLQVGGAQVPGSWTFQYREDPVVLSISPNCGYINSHITICGQHLTSAWHLVLSFHDGLRAVESRCERQLPEQQLCRLPEYVVRDPQGWVAGNLSARGDGAAGFTLPGFRFLPPPHPPSANLVPLKPEEHAIKFEYIGLGAVADCVGINVTVGGESCQHEFRGDMVVCPLPPSLQLGQDGAPLQVCVDGECHILGRVVRPGPDGVPQSTLLGILLPLLLLVAALATALVFSYWWRRKQLAPHSLSPQHSLPLMVWIPPLVSMEHPSPIVKMNPVCHCCGKSPSS</sequence>
<gene>
    <name evidence="14" type="primary">MST1R</name>
</gene>
<keyword evidence="3 11" id="KW-0812">Transmembrane</keyword>
<dbReference type="InterPro" id="IPR001627">
    <property type="entry name" value="Semap_dom"/>
</dbReference>
<dbReference type="UCSC" id="uc062jyt.1">
    <property type="organism name" value="human"/>
</dbReference>
<dbReference type="FunFam" id="2.60.40.10:FF:000679">
    <property type="entry name" value="Macrophage stimulating 1 receptor"/>
    <property type="match status" value="1"/>
</dbReference>
<evidence type="ECO:0000313" key="15">
    <source>
        <dbReference type="Proteomes" id="UP000005640"/>
    </source>
</evidence>
<dbReference type="SUPFAM" id="SSF81296">
    <property type="entry name" value="E set domains"/>
    <property type="match status" value="3"/>
</dbReference>
<dbReference type="SUPFAM" id="SSF101912">
    <property type="entry name" value="Sema domain"/>
    <property type="match status" value="1"/>
</dbReference>
<comment type="subcellular location">
    <subcellularLocation>
        <location evidence="1">Membrane</location>
        <topology evidence="1">Single-pass membrane protein</topology>
    </subcellularLocation>
</comment>
<dbReference type="FunFam" id="2.130.10.10:FF:000194">
    <property type="entry name" value="Macrophage-stimulating 1 receptor a"/>
    <property type="match status" value="1"/>
</dbReference>
<reference evidence="14" key="5">
    <citation type="submission" date="2025-08" db="UniProtKB">
        <authorList>
            <consortium name="Ensembl"/>
        </authorList>
    </citation>
    <scope>IDENTIFICATION</scope>
</reference>
<dbReference type="Pfam" id="PF01403">
    <property type="entry name" value="Sema"/>
    <property type="match status" value="1"/>
</dbReference>
<dbReference type="GeneTree" id="ENSGT00940000157842"/>
<dbReference type="InterPro" id="IPR015943">
    <property type="entry name" value="WD40/YVTN_repeat-like_dom_sf"/>
</dbReference>
<keyword evidence="7 11" id="KW-0472">Membrane</keyword>
<evidence type="ECO:0000256" key="10">
    <source>
        <dbReference type="PROSITE-ProRule" id="PRU00352"/>
    </source>
</evidence>
<reference evidence="14" key="6">
    <citation type="submission" date="2025-09" db="UniProtKB">
        <authorList>
            <consortium name="Ensembl"/>
        </authorList>
    </citation>
    <scope>IDENTIFICATION</scope>
</reference>
<dbReference type="Pfam" id="PF01833">
    <property type="entry name" value="TIG"/>
    <property type="match status" value="3"/>
</dbReference>
<dbReference type="Gene3D" id="3.30.1680.10">
    <property type="entry name" value="ligand-binding face of the semaphorins, domain 2"/>
    <property type="match status" value="1"/>
</dbReference>
<dbReference type="InterPro" id="IPR002909">
    <property type="entry name" value="IPT_dom"/>
</dbReference>
<dbReference type="ChiTaRS" id="MST1R">
    <property type="organism name" value="human"/>
</dbReference>
<evidence type="ECO:0000256" key="7">
    <source>
        <dbReference type="ARBA" id="ARBA00023136"/>
    </source>
</evidence>
<evidence type="ECO:0007829" key="16">
    <source>
        <dbReference type="PeptideAtlas" id="J3KQS7"/>
    </source>
</evidence>
<evidence type="ECO:0000256" key="3">
    <source>
        <dbReference type="ARBA" id="ARBA00022692"/>
    </source>
</evidence>
<keyword evidence="9" id="KW-0325">Glycoprotein</keyword>
<organism evidence="14 15">
    <name type="scientific">Homo sapiens</name>
    <name type="common">Human</name>
    <dbReference type="NCBI Taxonomy" id="9606"/>
    <lineage>
        <taxon>Eukaryota</taxon>
        <taxon>Metazoa</taxon>
        <taxon>Chordata</taxon>
        <taxon>Craniata</taxon>
        <taxon>Vertebrata</taxon>
        <taxon>Euteleostomi</taxon>
        <taxon>Mammalia</taxon>
        <taxon>Eutheria</taxon>
        <taxon>Euarchontoglires</taxon>
        <taxon>Primates</taxon>
        <taxon>Haplorrhini</taxon>
        <taxon>Catarrhini</taxon>
        <taxon>Hominidae</taxon>
        <taxon>Homo</taxon>
    </lineage>
</organism>
<feature type="signal peptide" evidence="12">
    <location>
        <begin position="1"/>
        <end position="24"/>
    </location>
</feature>
<dbReference type="CDD" id="cd01179">
    <property type="entry name" value="IPT_plexin_repeat2"/>
    <property type="match status" value="1"/>
</dbReference>
<dbReference type="InterPro" id="IPR016201">
    <property type="entry name" value="PSI"/>
</dbReference>
<comment type="caution">
    <text evidence="10">Lacks conserved residue(s) required for the propagation of feature annotation.</text>
</comment>
<dbReference type="PROSITE" id="PS51004">
    <property type="entry name" value="SEMA"/>
    <property type="match status" value="1"/>
</dbReference>
<feature type="chain" id="PRO_5003771660" evidence="12">
    <location>
        <begin position="25"/>
        <end position="1032"/>
    </location>
</feature>
<dbReference type="InterPro" id="IPR039413">
    <property type="entry name" value="RON_Sema"/>
</dbReference>
<evidence type="ECO:0000256" key="2">
    <source>
        <dbReference type="ARBA" id="ARBA00010297"/>
    </source>
</evidence>
<dbReference type="GO" id="GO:0017154">
    <property type="term" value="F:semaphorin receptor activity"/>
    <property type="evidence" value="ECO:0007669"/>
    <property type="project" value="InterPro"/>
</dbReference>
<dbReference type="InterPro" id="IPR031148">
    <property type="entry name" value="Plexin"/>
</dbReference>
<evidence type="ECO:0000256" key="1">
    <source>
        <dbReference type="ARBA" id="ARBA00004167"/>
    </source>
</evidence>
<dbReference type="EMBL" id="KC876868">
    <property type="status" value="NOT_ANNOTATED_CDS"/>
    <property type="molecule type" value="Genomic_DNA"/>
</dbReference>
<dbReference type="CDD" id="cd01180">
    <property type="entry name" value="IPT_plexin_repeat1"/>
    <property type="match status" value="1"/>
</dbReference>
<evidence type="ECO:0000256" key="11">
    <source>
        <dbReference type="SAM" id="Phobius"/>
    </source>
</evidence>
<dbReference type="InterPro" id="IPR014756">
    <property type="entry name" value="Ig_E-set"/>
</dbReference>
<reference evidence="14 15" key="1">
    <citation type="journal article" date="2001" name="Nature">
        <title>Initial sequencing and analysis of the human genome.</title>
        <authorList>
            <consortium name="International Human Genome Sequencing Consortium"/>
            <person name="Lander E.S."/>
            <person name="Linton L.M."/>
            <person name="Birren B."/>
            <person name="Nusbaum C."/>
            <person name="Zody M.C."/>
            <person name="Baldwin J."/>
            <person name="Devon K."/>
            <person name="Dewar K."/>
            <person name="Doyle M."/>
            <person name="FitzHugh W."/>
            <person name="Funke R."/>
            <person name="Gage D."/>
            <person name="Harris K."/>
            <person name="Heaford A."/>
            <person name="Howland J."/>
            <person name="Kann L."/>
            <person name="Lehoczky J."/>
            <person name="LeVine R."/>
            <person name="McEwan P."/>
            <person name="McKernan K."/>
            <person name="Meldrim J."/>
            <person name="Mesirov J.P."/>
            <person name="Miranda C."/>
            <person name="Morris W."/>
            <person name="Naylor J."/>
            <person name="Raymond C."/>
            <person name="Rosetti M."/>
            <person name="Santos R."/>
            <person name="Sheridan A."/>
            <person name="Sougnez C."/>
            <person name="Stange-Thomann N."/>
            <person name="Stojanovic N."/>
            <person name="Subramanian A."/>
            <person name="Wyman D."/>
            <person name="Rogers J."/>
            <person name="Sulston J."/>
            <person name="Ainscough R."/>
            <person name="Beck S."/>
            <person name="Bentley D."/>
            <person name="Burton J."/>
            <person name="Clee C."/>
            <person name="Carter N."/>
            <person name="Coulson A."/>
            <person name="Deadman R."/>
            <person name="Deloukas P."/>
            <person name="Dunham A."/>
            <person name="Dunham I."/>
            <person name="Durbin R."/>
            <person name="French L."/>
            <person name="Grafham D."/>
            <person name="Gregory S."/>
            <person name="Hubbard T."/>
            <person name="Humphray S."/>
            <person name="Hunt A."/>
            <person name="Jones M."/>
            <person name="Lloyd C."/>
            <person name="McMurray A."/>
            <person name="Matthews L."/>
            <person name="Mercer S."/>
            <person name="Milne S."/>
            <person name="Mullikin J.C."/>
            <person name="Mungall A."/>
            <person name="Plumb R."/>
            <person name="Ross M."/>
            <person name="Shownkeen R."/>
            <person name="Sims S."/>
            <person name="Waterston R.H."/>
            <person name="Wilson R.K."/>
            <person name="Hillier L.W."/>
            <person name="McPherson J.D."/>
            <person name="Marra M.A."/>
            <person name="Mardis E.R."/>
            <person name="Fulton L.A."/>
            <person name="Chinwalla A.T."/>
            <person name="Pepin K.H."/>
            <person name="Gish W.R."/>
            <person name="Chissoe S.L."/>
            <person name="Wendl M.C."/>
            <person name="Delehaunty K.D."/>
            <person name="Miner T.L."/>
            <person name="Delehaunty A."/>
            <person name="Kramer J.B."/>
            <person name="Cook L.L."/>
            <person name="Fulton R.S."/>
            <person name="Johnson D.L."/>
            <person name="Minx P.J."/>
            <person name="Clifton S.W."/>
            <person name="Hawkins T."/>
            <person name="Branscomb E."/>
            <person name="Predki P."/>
            <person name="Richardson P."/>
            <person name="Wenning S."/>
            <person name="Slezak T."/>
            <person name="Doggett N."/>
            <person name="Cheng J.F."/>
            <person name="Olsen A."/>
            <person name="Lucas S."/>
            <person name="Elkin C."/>
            <person name="Uberbacher E."/>
            <person name="Frazier M."/>
            <person name="Gibbs R.A."/>
            <person name="Muzny D.M."/>
            <person name="Scherer S.E."/>
            <person name="Bouck J.B."/>
            <person name="Sodergren E.J."/>
            <person name="Worley K.C."/>
            <person name="Rives C.M."/>
            <person name="Gorrell J.H."/>
            <person name="Metzker M.L."/>
            <person name="Naylor S.L."/>
            <person name="Kucherlapati R.S."/>
            <person name="Nelson D.L."/>
            <person name="Weinstock G.M."/>
            <person name="Sakaki Y."/>
            <person name="Fujiyama A."/>
            <person name="Hattori M."/>
            <person name="Yada T."/>
            <person name="Toyoda A."/>
            <person name="Itoh T."/>
            <person name="Kawagoe C."/>
            <person name="Watanabe H."/>
            <person name="Totoki Y."/>
            <person name="Taylor T."/>
            <person name="Weissenbach J."/>
            <person name="Heilig R."/>
            <person name="Saurin W."/>
            <person name="Artiguenave F."/>
            <person name="Brottier P."/>
            <person name="Bruls T."/>
            <person name="Pelletier E."/>
            <person name="Robert C."/>
            <person name="Wincker P."/>
            <person name="Smith D.R."/>
            <person name="Doucette-Stamm L."/>
            <person name="Rubenfield M."/>
            <person name="Weinstock K."/>
            <person name="Lee H.M."/>
            <person name="Dubois J."/>
            <person name="Rosenthal A."/>
            <person name="Platzer M."/>
            <person name="Nyakatura G."/>
            <person name="Taudien S."/>
            <person name="Rump A."/>
            <person name="Yang H."/>
            <person name="Yu J."/>
            <person name="Wang J."/>
            <person name="Huang G."/>
            <person name="Gu J."/>
            <person name="Hood L."/>
            <person name="Rowen L."/>
            <person name="Madan A."/>
            <person name="Qin S."/>
            <person name="Davis R.W."/>
            <person name="Federspiel N.A."/>
            <person name="Abola A.P."/>
            <person name="Proctor M.J."/>
            <person name="Myers R.M."/>
            <person name="Schmutz J."/>
            <person name="Dickson M."/>
            <person name="Grimwood J."/>
            <person name="Cox D.R."/>
            <person name="Olson M.V."/>
            <person name="Kaul R."/>
            <person name="Raymond C."/>
            <person name="Shimizu N."/>
            <person name="Kawasaki K."/>
            <person name="Minoshima S."/>
            <person name="Evans G.A."/>
            <person name="Athanasiou M."/>
            <person name="Schultz R."/>
            <person name="Roe B.A."/>
            <person name="Chen F."/>
            <person name="Pan H."/>
            <person name="Ramser J."/>
            <person name="Lehrach H."/>
            <person name="Reinhardt R."/>
            <person name="McCombie W.R."/>
            <person name="de la Bastide M."/>
            <person name="Dedhia N."/>
            <person name="Blocker H."/>
            <person name="Hornischer K."/>
            <person name="Nordsiek G."/>
            <person name="Agarwala R."/>
            <person name="Aravind L."/>
            <person name="Bailey J.A."/>
            <person name="Bateman A."/>
            <person name="Batzoglou S."/>
            <person name="Birney E."/>
            <person name="Bork P."/>
            <person name="Brown D.G."/>
            <person name="Burge C.B."/>
            <person name="Cerutti L."/>
            <person name="Chen H.C."/>
            <person name="Church D."/>
            <person name="Clamp M."/>
            <person name="Copley R.R."/>
            <person name="Doerks T."/>
            <person name="Eddy S.R."/>
            <person name="Eichler E.E."/>
            <person name="Furey T.S."/>
            <person name="Galagan J."/>
            <person name="Gilbert J.G."/>
            <person name="Harmon C."/>
            <person name="Hayashizaki Y."/>
            <person name="Haussler D."/>
            <person name="Hermjakob H."/>
            <person name="Hokamp K."/>
            <person name="Jang W."/>
            <person name="Johnson L.S."/>
            <person name="Jones T.A."/>
            <person name="Kasif S."/>
            <person name="Kaspryzk A."/>
            <person name="Kennedy S."/>
            <person name="Kent W.J."/>
            <person name="Kitts P."/>
            <person name="Koonin E.V."/>
            <person name="Korf I."/>
            <person name="Kulp D."/>
            <person name="Lancet D."/>
            <person name="Lowe T.M."/>
            <person name="McLysaght A."/>
            <person name="Mikkelsen T."/>
            <person name="Moran J.V."/>
            <person name="Mulder N."/>
            <person name="Pollara V.J."/>
            <person name="Ponting C.P."/>
            <person name="Schuler G."/>
            <person name="Schultz J."/>
            <person name="Slater G."/>
            <person name="Smit A.F."/>
            <person name="Stupka E."/>
            <person name="Szustakowski J."/>
            <person name="Thierry-Mieg D."/>
            <person name="Thierry-Mieg J."/>
            <person name="Wagner L."/>
            <person name="Wallis J."/>
            <person name="Wheeler R."/>
            <person name="Williams A."/>
            <person name="Wolf Y.I."/>
            <person name="Wolfe K.H."/>
            <person name="Yang S.P."/>
            <person name="Yeh R.F."/>
            <person name="Collins F."/>
            <person name="Guyer M.S."/>
            <person name="Peterson J."/>
            <person name="Felsenfeld A."/>
            <person name="Wetterstrand K.A."/>
            <person name="Patrinos A."/>
            <person name="Morgan M.J."/>
            <person name="de Jong P."/>
            <person name="Catanese J.J."/>
            <person name="Osoegawa K."/>
            <person name="Shizuya H."/>
            <person name="Choi S."/>
            <person name="Chen Y.J."/>
        </authorList>
    </citation>
    <scope>NUCLEOTIDE SEQUENCE [LARGE SCALE GENOMIC DNA]</scope>
</reference>
<dbReference type="Gene3D" id="2.60.40.10">
    <property type="entry name" value="Immunoglobulins"/>
    <property type="match status" value="2"/>
</dbReference>
<dbReference type="InterPro" id="IPR036352">
    <property type="entry name" value="Semap_dom_sf"/>
</dbReference>
<keyword evidence="4 12" id="KW-0732">Signal</keyword>
<evidence type="ECO:0000256" key="4">
    <source>
        <dbReference type="ARBA" id="ARBA00022729"/>
    </source>
</evidence>
<reference evidence="14 15" key="3">
    <citation type="journal article" date="2006" name="Nature">
        <title>The DNA sequence, annotation and analysis of human chromosome 3.</title>
        <authorList>
            <person name="Muzny D.M."/>
            <person name="Scherer S.E."/>
            <person name="Kaul R."/>
            <person name="Wang J."/>
            <person name="Yu J."/>
            <person name="Sudbrak R."/>
            <person name="Buhay C.J."/>
            <person name="Chen R."/>
            <person name="Cree A."/>
            <person name="Ding Y."/>
            <person name="Dugan-Rocha S."/>
            <person name="Gill R."/>
            <person name="Gunaratne P."/>
            <person name="Harris R.A."/>
            <person name="Hawes A.C."/>
            <person name="Hernandez J."/>
            <person name="Hodgson A.V."/>
            <person name="Hume J."/>
            <person name="Jackson A."/>
            <person name="Khan Z.M."/>
            <person name="Kovar-Smith C."/>
            <person name="Lewis L.R."/>
            <person name="Lozado R.J."/>
            <person name="Metzker M.L."/>
            <person name="Milosavljevic A."/>
            <person name="Miner G.R."/>
            <person name="Morgan M.B."/>
            <person name="Nazareth L.V."/>
            <person name="Scott G."/>
            <person name="Sodergren E."/>
            <person name="Song X.Z."/>
            <person name="Steffen D."/>
            <person name="Wei S."/>
            <person name="Wheeler D.A."/>
            <person name="Wright M.W."/>
            <person name="Worley K.C."/>
            <person name="Yuan Y."/>
            <person name="Zhang Z."/>
            <person name="Adams C.Q."/>
            <person name="Ansari-Lari M.A."/>
            <person name="Ayele M."/>
            <person name="Brown M.J."/>
            <person name="Chen G."/>
            <person name="Chen Z."/>
            <person name="Clendenning J."/>
            <person name="Clerc-Blankenburg K.P."/>
            <person name="Chen R."/>
            <person name="Chen Z."/>
            <person name="Davis C."/>
            <person name="Delgado O."/>
            <person name="Dinh H.H."/>
            <person name="Dong W."/>
            <person name="Draper H."/>
            <person name="Ernst S."/>
            <person name="Fu G."/>
            <person name="Gonzalez-Garay M.L."/>
            <person name="Garcia D.K."/>
            <person name="Gillett W."/>
            <person name="Gu J."/>
            <person name="Hao B."/>
            <person name="Haugen E."/>
            <person name="Havlak P."/>
            <person name="He X."/>
            <person name="Hennig S."/>
            <person name="Hu S."/>
            <person name="Huang W."/>
            <person name="Jackson L.R."/>
            <person name="Jacob L.S."/>
            <person name="Kelly S.H."/>
            <person name="Kube M."/>
            <person name="Levy R."/>
            <person name="Li Z."/>
            <person name="Liu B."/>
            <person name="Liu J."/>
            <person name="Liu W."/>
            <person name="Lu J."/>
            <person name="Maheshwari M."/>
            <person name="Nguyen B.V."/>
            <person name="Okwuonu G.O."/>
            <person name="Palmeiri A."/>
            <person name="Pasternak S."/>
            <person name="Perez L.M."/>
            <person name="Phelps K.A."/>
            <person name="Plopper F.J."/>
            <person name="Qiang B."/>
            <person name="Raymond C."/>
            <person name="Rodriguez R."/>
            <person name="Saenphimmachak C."/>
            <person name="Santibanez J."/>
            <person name="Shen H."/>
            <person name="Shen Y."/>
            <person name="Subramanian S."/>
            <person name="Tabor P.E."/>
            <person name="Verduzco D."/>
            <person name="Waldron L."/>
            <person name="Wang J."/>
            <person name="Wang J."/>
            <person name="Wang Q."/>
            <person name="Williams G.A."/>
            <person name="Wong G.K."/>
            <person name="Yao Z."/>
            <person name="Zhang J."/>
            <person name="Zhang X."/>
            <person name="Zhao G."/>
            <person name="Zhou J."/>
            <person name="Zhou Y."/>
            <person name="Nelson D."/>
            <person name="Lehrach H."/>
            <person name="Reinhardt R."/>
            <person name="Naylor S.L."/>
            <person name="Yang H."/>
            <person name="Olson M."/>
            <person name="Weinstock G."/>
            <person name="Gibbs R.A."/>
        </authorList>
    </citation>
    <scope>NUCLEOTIDE SEQUENCE [LARGE SCALE GENOMIC DNA]</scope>
</reference>
<accession>J3KQS7</accession>
<protein>
    <submittedName>
        <fullName evidence="14">Macrophage stimulating 1 receptor</fullName>
    </submittedName>
</protein>
<evidence type="ECO:0000256" key="8">
    <source>
        <dbReference type="ARBA" id="ARBA00023157"/>
    </source>
</evidence>
<dbReference type="Bgee" id="ENSG00000164078">
    <property type="expression patterns" value="Expressed in mucosa of transverse colon and 116 other cell types or tissues"/>
</dbReference>
<dbReference type="SMR" id="J3KQS7"/>
<dbReference type="GO" id="GO:0016020">
    <property type="term" value="C:membrane"/>
    <property type="evidence" value="ECO:0007669"/>
    <property type="project" value="UniProtKB-SubCell"/>
</dbReference>
<dbReference type="EMBL" id="AC105935">
    <property type="status" value="NOT_ANNOTATED_CDS"/>
    <property type="molecule type" value="Genomic_DNA"/>
</dbReference>
<dbReference type="PANTHER" id="PTHR22625:SF61">
    <property type="entry name" value="HEPATOCYTE GROWTH FACTOR RECEPTOR"/>
    <property type="match status" value="1"/>
</dbReference>
<feature type="domain" description="Sema" evidence="13">
    <location>
        <begin position="31"/>
        <end position="522"/>
    </location>
</feature>
<dbReference type="FunFam" id="3.30.1680.10:FF:000006">
    <property type="entry name" value="Macrophage-stimulating 1 receptor b"/>
    <property type="match status" value="1"/>
</dbReference>
<dbReference type="AlphaFoldDB" id="J3KQS7"/>
<dbReference type="FunFam" id="2.60.40.10:FF:000213">
    <property type="entry name" value="Hepatocyte growth factor receptor"/>
    <property type="match status" value="1"/>
</dbReference>
<evidence type="ECO:0000256" key="6">
    <source>
        <dbReference type="ARBA" id="ARBA00022989"/>
    </source>
</evidence>
<keyword evidence="15" id="KW-1185">Reference proteome</keyword>
<dbReference type="CDD" id="cd00102">
    <property type="entry name" value="IPT"/>
    <property type="match status" value="1"/>
</dbReference>
<dbReference type="Pfam" id="PF01437">
    <property type="entry name" value="PSI"/>
    <property type="match status" value="1"/>
</dbReference>
<reference evidence="14 15" key="2">
    <citation type="journal article" date="2004" name="Nature">
        <title>Finishing the euchromatic sequence of the human genome.</title>
        <authorList>
            <consortium name="International Human Genome Sequencing Consortium"/>
        </authorList>
    </citation>
    <scope>NUCLEOTIDE SEQUENCE [LARGE SCALE GENOMIC DNA]</scope>
</reference>
<evidence type="ECO:0007829" key="18">
    <source>
        <dbReference type="PubMed" id="21269460"/>
    </source>
</evidence>
<reference evidence="18" key="4">
    <citation type="journal article" date="2011" name="BMC Syst. Biol.">
        <title>Initial characterization of the human central proteome.</title>
        <authorList>
            <person name="Burkard T.R."/>
            <person name="Planyavsky M."/>
            <person name="Kaupe I."/>
            <person name="Breitwieser F.P."/>
            <person name="Burckstummer T."/>
            <person name="Bennett K.L."/>
            <person name="Superti-Furga G."/>
            <person name="Colinge J."/>
        </authorList>
    </citation>
    <scope>IDENTIFICATION BY MASS SPECTROMETRY [LARGE SCALE ANALYSIS]</scope>
</reference>